<dbReference type="AlphaFoldDB" id="A0A5B7HSH2"/>
<dbReference type="Proteomes" id="UP000324222">
    <property type="component" value="Unassembled WGS sequence"/>
</dbReference>
<gene>
    <name evidence="1" type="ORF">E2C01_068629</name>
</gene>
<evidence type="ECO:0000313" key="2">
    <source>
        <dbReference type="Proteomes" id="UP000324222"/>
    </source>
</evidence>
<proteinExistence type="predicted"/>
<name>A0A5B7HSH2_PORTR</name>
<dbReference type="EMBL" id="VSRR010038601">
    <property type="protein sequence ID" value="MPC74272.1"/>
    <property type="molecule type" value="Genomic_DNA"/>
</dbReference>
<accession>A0A5B7HSH2</accession>
<evidence type="ECO:0000313" key="1">
    <source>
        <dbReference type="EMBL" id="MPC74272.1"/>
    </source>
</evidence>
<reference evidence="1 2" key="1">
    <citation type="submission" date="2019-05" db="EMBL/GenBank/DDBJ databases">
        <title>Another draft genome of Portunus trituberculatus and its Hox gene families provides insights of decapod evolution.</title>
        <authorList>
            <person name="Jeong J.-H."/>
            <person name="Song I."/>
            <person name="Kim S."/>
            <person name="Choi T."/>
            <person name="Kim D."/>
            <person name="Ryu S."/>
            <person name="Kim W."/>
        </authorList>
    </citation>
    <scope>NUCLEOTIDE SEQUENCE [LARGE SCALE GENOMIC DNA]</scope>
    <source>
        <tissue evidence="1">Muscle</tissue>
    </source>
</reference>
<organism evidence="1 2">
    <name type="scientific">Portunus trituberculatus</name>
    <name type="common">Swimming crab</name>
    <name type="synonym">Neptunus trituberculatus</name>
    <dbReference type="NCBI Taxonomy" id="210409"/>
    <lineage>
        <taxon>Eukaryota</taxon>
        <taxon>Metazoa</taxon>
        <taxon>Ecdysozoa</taxon>
        <taxon>Arthropoda</taxon>
        <taxon>Crustacea</taxon>
        <taxon>Multicrustacea</taxon>
        <taxon>Malacostraca</taxon>
        <taxon>Eumalacostraca</taxon>
        <taxon>Eucarida</taxon>
        <taxon>Decapoda</taxon>
        <taxon>Pleocyemata</taxon>
        <taxon>Brachyura</taxon>
        <taxon>Eubrachyura</taxon>
        <taxon>Portunoidea</taxon>
        <taxon>Portunidae</taxon>
        <taxon>Portuninae</taxon>
        <taxon>Portunus</taxon>
    </lineage>
</organism>
<keyword evidence="2" id="KW-1185">Reference proteome</keyword>
<sequence>MLTVTHNIPAQPRAPVLEVPFPRVAVRLRTRELFLLQTIHDSVFARFTSGGILTEVSVSEQNSVK</sequence>
<protein>
    <submittedName>
        <fullName evidence="1">Uncharacterized protein</fullName>
    </submittedName>
</protein>
<comment type="caution">
    <text evidence="1">The sequence shown here is derived from an EMBL/GenBank/DDBJ whole genome shotgun (WGS) entry which is preliminary data.</text>
</comment>